<dbReference type="Gramene" id="XM_028380729.1">
    <property type="protein sequence ID" value="XP_028236530.1"/>
    <property type="gene ID" value="LOC114415869"/>
</dbReference>
<feature type="region of interest" description="Disordered" evidence="1">
    <location>
        <begin position="236"/>
        <end position="260"/>
    </location>
</feature>
<dbReference type="PANTHER" id="PTHR34194:SF2">
    <property type="entry name" value="F14J8.16 PROTEIN"/>
    <property type="match status" value="1"/>
</dbReference>
<gene>
    <name evidence="2" type="ORF">D0Y65_014835</name>
</gene>
<proteinExistence type="predicted"/>
<dbReference type="Proteomes" id="UP000289340">
    <property type="component" value="Chromosome 6"/>
</dbReference>
<feature type="compositionally biased region" description="Basic residues" evidence="1">
    <location>
        <begin position="192"/>
        <end position="201"/>
    </location>
</feature>
<organism evidence="2 3">
    <name type="scientific">Glycine soja</name>
    <name type="common">Wild soybean</name>
    <dbReference type="NCBI Taxonomy" id="3848"/>
    <lineage>
        <taxon>Eukaryota</taxon>
        <taxon>Viridiplantae</taxon>
        <taxon>Streptophyta</taxon>
        <taxon>Embryophyta</taxon>
        <taxon>Tracheophyta</taxon>
        <taxon>Spermatophyta</taxon>
        <taxon>Magnoliopsida</taxon>
        <taxon>eudicotyledons</taxon>
        <taxon>Gunneridae</taxon>
        <taxon>Pentapetalae</taxon>
        <taxon>rosids</taxon>
        <taxon>fabids</taxon>
        <taxon>Fabales</taxon>
        <taxon>Fabaceae</taxon>
        <taxon>Papilionoideae</taxon>
        <taxon>50 kb inversion clade</taxon>
        <taxon>NPAAA clade</taxon>
        <taxon>indigoferoid/millettioid clade</taxon>
        <taxon>Phaseoleae</taxon>
        <taxon>Glycine</taxon>
        <taxon>Glycine subgen. Soja</taxon>
    </lineage>
</organism>
<dbReference type="Gramene" id="XM_028380728.1">
    <property type="protein sequence ID" value="XP_028236529.1"/>
    <property type="gene ID" value="LOC114415869"/>
</dbReference>
<evidence type="ECO:0000313" key="2">
    <source>
        <dbReference type="EMBL" id="RZC07765.1"/>
    </source>
</evidence>
<evidence type="ECO:0000256" key="1">
    <source>
        <dbReference type="SAM" id="MobiDB-lite"/>
    </source>
</evidence>
<keyword evidence="3" id="KW-1185">Reference proteome</keyword>
<feature type="region of interest" description="Disordered" evidence="1">
    <location>
        <begin position="192"/>
        <end position="223"/>
    </location>
</feature>
<accession>A0A445KAE5</accession>
<sequence>MVPSPTTKQNALAPKKKLHRNRRWDCEYDIYIHLQEKNRVLKSETEKSNYFHNLLQDFDVKDRKGDSELVQFMNGFYGNIVQSRLFHLDQNPNNIENTAEENGTNDDDDDDDVMVDPQHMYFMDHVRSHGKSYVLAIPEDGVFVVYEPDQSSIPENTATITTDYSNHVSNEEVNVCLDTEMHVNVDDSNRVVKHRGRKPKGAKLSAATNGNVKGSDVASKSKPKKHVYNLKGRRRSKRLKLKAPPESPGSRTLVIEDSDDEAEDLTRSMRGQIVEHCWQEYKYNEANASTLFREKLMEELKAPYCEEEYKRLLHDITIQKPIQHHRDLRGGIKIYEKPDLGKSFLGYHVDLAMKIKTVRDDHFRVLNLMRGFFYWLKNLSHEGAFPPWRDPSCLNVLPQQLEG</sequence>
<dbReference type="EMBL" id="QZWG01000006">
    <property type="protein sequence ID" value="RZC07765.1"/>
    <property type="molecule type" value="Genomic_DNA"/>
</dbReference>
<evidence type="ECO:0000313" key="3">
    <source>
        <dbReference type="Proteomes" id="UP000289340"/>
    </source>
</evidence>
<dbReference type="AlphaFoldDB" id="A0A445KAE5"/>
<name>A0A445KAE5_GLYSO</name>
<protein>
    <submittedName>
        <fullName evidence="2">Uncharacterized protein</fullName>
    </submittedName>
</protein>
<dbReference type="PANTHER" id="PTHR34194">
    <property type="entry name" value="F14J8.16 PROTEIN"/>
    <property type="match status" value="1"/>
</dbReference>
<reference evidence="2 3" key="1">
    <citation type="submission" date="2018-09" db="EMBL/GenBank/DDBJ databases">
        <title>A high-quality reference genome of wild soybean provides a powerful tool to mine soybean genomes.</title>
        <authorList>
            <person name="Xie M."/>
            <person name="Chung C.Y.L."/>
            <person name="Li M.-W."/>
            <person name="Wong F.-L."/>
            <person name="Chan T.-F."/>
            <person name="Lam H.-M."/>
        </authorList>
    </citation>
    <scope>NUCLEOTIDE SEQUENCE [LARGE SCALE GENOMIC DNA]</scope>
    <source>
        <strain evidence="3">cv. W05</strain>
        <tissue evidence="2">Hypocotyl of etiolated seedlings</tissue>
    </source>
</reference>
<comment type="caution">
    <text evidence="2">The sequence shown here is derived from an EMBL/GenBank/DDBJ whole genome shotgun (WGS) entry which is preliminary data.</text>
</comment>